<dbReference type="PANTHER" id="PTHR22870:SF360">
    <property type="entry name" value="ULTRAVIOLET-B RECEPTOR UVR8"/>
    <property type="match status" value="1"/>
</dbReference>
<evidence type="ECO:0000313" key="5">
    <source>
        <dbReference type="EMBL" id="PKA60983.1"/>
    </source>
</evidence>
<feature type="repeat" description="RCC1" evidence="2">
    <location>
        <begin position="137"/>
        <end position="188"/>
    </location>
</feature>
<organism evidence="5 6">
    <name type="scientific">Apostasia shenzhenica</name>
    <dbReference type="NCBI Taxonomy" id="1088818"/>
    <lineage>
        <taxon>Eukaryota</taxon>
        <taxon>Viridiplantae</taxon>
        <taxon>Streptophyta</taxon>
        <taxon>Embryophyta</taxon>
        <taxon>Tracheophyta</taxon>
        <taxon>Spermatophyta</taxon>
        <taxon>Magnoliopsida</taxon>
        <taxon>Liliopsida</taxon>
        <taxon>Asparagales</taxon>
        <taxon>Orchidaceae</taxon>
        <taxon>Apostasioideae</taxon>
        <taxon>Apostasia</taxon>
    </lineage>
</organism>
<feature type="region of interest" description="Disordered" evidence="3">
    <location>
        <begin position="9"/>
        <end position="29"/>
    </location>
</feature>
<sequence>MLPLSKLKRPLMEPTDWGTTKRDGDEEEEEKVSLWSWGAGSEGQLANGTLEDHWLPHPVIGFLSVHPVSRLACGGAHVVALTYNGKVLTWGRGTCGQLGHGDLVNYMQPKIVKFPENIHVHGVSAGWNHSGFVSDTGHLFMCGDGSFGQLGNGDYLSHSSPQEVLFFLSKHVEQVACGMRHTIVLVRGSLGNSVYGFGSGRHGQIGIHLPERRKLFNIPEVIDGFGDSRIVDLCANGDHSAALSANGQLYLWGRGFNGSLDCHKPQILPSSLMFSQVALGWNHALMISDDQAYMLGRILTRFQQTSREQQALDYVVSVFYPVHRAEALSTPSVQAVTSPGDERVVGIAAGAEHSAIVTESGTIMTWGWGEHGQLGLGGTDDQICPQRVGIEYKASGSQGQVNVYCGSGFTFVAKFG</sequence>
<dbReference type="InterPro" id="IPR051210">
    <property type="entry name" value="Ub_ligase/GEF_domain"/>
</dbReference>
<dbReference type="Proteomes" id="UP000236161">
    <property type="component" value="Unassembled WGS sequence"/>
</dbReference>
<dbReference type="PROSITE" id="PS00626">
    <property type="entry name" value="RCC1_2"/>
    <property type="match status" value="1"/>
</dbReference>
<dbReference type="PANTHER" id="PTHR22870">
    <property type="entry name" value="REGULATOR OF CHROMOSOME CONDENSATION"/>
    <property type="match status" value="1"/>
</dbReference>
<dbReference type="Gene3D" id="2.130.10.30">
    <property type="entry name" value="Regulator of chromosome condensation 1/beta-lactamase-inhibitor protein II"/>
    <property type="match status" value="3"/>
</dbReference>
<evidence type="ECO:0000256" key="1">
    <source>
        <dbReference type="ARBA" id="ARBA00022737"/>
    </source>
</evidence>
<keyword evidence="1" id="KW-0677">Repeat</keyword>
<gene>
    <name evidence="5" type="primary">UVR8</name>
    <name evidence="5" type="ORF">AXF42_Ash019972</name>
</gene>
<feature type="repeat" description="RCC1" evidence="2">
    <location>
        <begin position="361"/>
        <end position="416"/>
    </location>
</feature>
<evidence type="ECO:0000256" key="2">
    <source>
        <dbReference type="PROSITE-ProRule" id="PRU00235"/>
    </source>
</evidence>
<evidence type="ECO:0000313" key="6">
    <source>
        <dbReference type="Proteomes" id="UP000236161"/>
    </source>
</evidence>
<dbReference type="PRINTS" id="PR00633">
    <property type="entry name" value="RCCNDNSATION"/>
</dbReference>
<dbReference type="OrthoDB" id="70707at2759"/>
<accession>A0A2I0AZJ7</accession>
<feature type="domain" description="RCC1-like" evidence="4">
    <location>
        <begin position="34"/>
        <end position="412"/>
    </location>
</feature>
<dbReference type="InterPro" id="IPR058923">
    <property type="entry name" value="RCC1-like_dom"/>
</dbReference>
<feature type="repeat" description="RCC1" evidence="2">
    <location>
        <begin position="85"/>
        <end position="136"/>
    </location>
</feature>
<dbReference type="InterPro" id="IPR000408">
    <property type="entry name" value="Reg_chr_condens"/>
</dbReference>
<dbReference type="Pfam" id="PF25390">
    <property type="entry name" value="WD40_RLD"/>
    <property type="match status" value="1"/>
</dbReference>
<keyword evidence="5" id="KW-0675">Receptor</keyword>
<dbReference type="STRING" id="1088818.A0A2I0AZJ7"/>
<reference evidence="5 6" key="1">
    <citation type="journal article" date="2017" name="Nature">
        <title>The Apostasia genome and the evolution of orchids.</title>
        <authorList>
            <person name="Zhang G.Q."/>
            <person name="Liu K.W."/>
            <person name="Li Z."/>
            <person name="Lohaus R."/>
            <person name="Hsiao Y.Y."/>
            <person name="Niu S.C."/>
            <person name="Wang J.Y."/>
            <person name="Lin Y.C."/>
            <person name="Xu Q."/>
            <person name="Chen L.J."/>
            <person name="Yoshida K."/>
            <person name="Fujiwara S."/>
            <person name="Wang Z.W."/>
            <person name="Zhang Y.Q."/>
            <person name="Mitsuda N."/>
            <person name="Wang M."/>
            <person name="Liu G.H."/>
            <person name="Pecoraro L."/>
            <person name="Huang H.X."/>
            <person name="Xiao X.J."/>
            <person name="Lin M."/>
            <person name="Wu X.Y."/>
            <person name="Wu W.L."/>
            <person name="Chen Y.Y."/>
            <person name="Chang S.B."/>
            <person name="Sakamoto S."/>
            <person name="Ohme-Takagi M."/>
            <person name="Yagi M."/>
            <person name="Zeng S.J."/>
            <person name="Shen C.Y."/>
            <person name="Yeh C.M."/>
            <person name="Luo Y.B."/>
            <person name="Tsai W.C."/>
            <person name="Van de Peer Y."/>
            <person name="Liu Z.J."/>
        </authorList>
    </citation>
    <scope>NUCLEOTIDE SEQUENCE [LARGE SCALE GENOMIC DNA]</scope>
    <source>
        <strain evidence="6">cv. Shenzhen</strain>
        <tissue evidence="5">Stem</tissue>
    </source>
</reference>
<dbReference type="EMBL" id="KZ451934">
    <property type="protein sequence ID" value="PKA60983.1"/>
    <property type="molecule type" value="Genomic_DNA"/>
</dbReference>
<dbReference type="PROSITE" id="PS50012">
    <property type="entry name" value="RCC1_3"/>
    <property type="match status" value="6"/>
</dbReference>
<evidence type="ECO:0000256" key="3">
    <source>
        <dbReference type="SAM" id="MobiDB-lite"/>
    </source>
</evidence>
<evidence type="ECO:0000259" key="4">
    <source>
        <dbReference type="Pfam" id="PF25390"/>
    </source>
</evidence>
<dbReference type="AlphaFoldDB" id="A0A2I0AZJ7"/>
<proteinExistence type="predicted"/>
<feature type="repeat" description="RCC1" evidence="2">
    <location>
        <begin position="192"/>
        <end position="246"/>
    </location>
</feature>
<dbReference type="InterPro" id="IPR009091">
    <property type="entry name" value="RCC1/BLIP-II"/>
</dbReference>
<feature type="repeat" description="RCC1" evidence="2">
    <location>
        <begin position="247"/>
        <end position="290"/>
    </location>
</feature>
<protein>
    <submittedName>
        <fullName evidence="5">Ultraviolet-B receptor UVR8</fullName>
    </submittedName>
</protein>
<name>A0A2I0AZJ7_9ASPA</name>
<keyword evidence="6" id="KW-1185">Reference proteome</keyword>
<dbReference type="SUPFAM" id="SSF50985">
    <property type="entry name" value="RCC1/BLIP-II"/>
    <property type="match status" value="1"/>
</dbReference>
<feature type="repeat" description="RCC1" evidence="2">
    <location>
        <begin position="32"/>
        <end position="84"/>
    </location>
</feature>